<name>D6TD02_KTERA</name>
<protein>
    <submittedName>
        <fullName evidence="2">ISChy9, transposase orfB</fullName>
    </submittedName>
</protein>
<feature type="region of interest" description="Disordered" evidence="1">
    <location>
        <begin position="1"/>
        <end position="20"/>
    </location>
</feature>
<dbReference type="STRING" id="485913.Krac_11650"/>
<feature type="compositionally biased region" description="Basic and acidic residues" evidence="1">
    <location>
        <begin position="10"/>
        <end position="19"/>
    </location>
</feature>
<evidence type="ECO:0000256" key="1">
    <source>
        <dbReference type="SAM" id="MobiDB-lite"/>
    </source>
</evidence>
<evidence type="ECO:0000313" key="3">
    <source>
        <dbReference type="Proteomes" id="UP000004508"/>
    </source>
</evidence>
<accession>D6TD02</accession>
<evidence type="ECO:0000313" key="2">
    <source>
        <dbReference type="EMBL" id="EFH90053.1"/>
    </source>
</evidence>
<dbReference type="EMBL" id="ADVG01000001">
    <property type="protein sequence ID" value="EFH90053.1"/>
    <property type="molecule type" value="Genomic_DNA"/>
</dbReference>
<organism evidence="2 3">
    <name type="scientific">Ktedonobacter racemifer DSM 44963</name>
    <dbReference type="NCBI Taxonomy" id="485913"/>
    <lineage>
        <taxon>Bacteria</taxon>
        <taxon>Bacillati</taxon>
        <taxon>Chloroflexota</taxon>
        <taxon>Ktedonobacteria</taxon>
        <taxon>Ktedonobacterales</taxon>
        <taxon>Ktedonobacteraceae</taxon>
        <taxon>Ktedonobacter</taxon>
    </lineage>
</organism>
<comment type="caution">
    <text evidence="2">The sequence shown here is derived from an EMBL/GenBank/DDBJ whole genome shotgun (WGS) entry which is preliminary data.</text>
</comment>
<dbReference type="Proteomes" id="UP000004508">
    <property type="component" value="Unassembled WGS sequence"/>
</dbReference>
<gene>
    <name evidence="2" type="ORF">Krac_11650</name>
</gene>
<reference evidence="2 3" key="1">
    <citation type="journal article" date="2011" name="Stand. Genomic Sci.">
        <title>Non-contiguous finished genome sequence and contextual data of the filamentous soil bacterium Ktedonobacter racemifer type strain (SOSP1-21).</title>
        <authorList>
            <person name="Chang Y.J."/>
            <person name="Land M."/>
            <person name="Hauser L."/>
            <person name="Chertkov O."/>
            <person name="Del Rio T.G."/>
            <person name="Nolan M."/>
            <person name="Copeland A."/>
            <person name="Tice H."/>
            <person name="Cheng J.F."/>
            <person name="Lucas S."/>
            <person name="Han C."/>
            <person name="Goodwin L."/>
            <person name="Pitluck S."/>
            <person name="Ivanova N."/>
            <person name="Ovchinikova G."/>
            <person name="Pati A."/>
            <person name="Chen A."/>
            <person name="Palaniappan K."/>
            <person name="Mavromatis K."/>
            <person name="Liolios K."/>
            <person name="Brettin T."/>
            <person name="Fiebig A."/>
            <person name="Rohde M."/>
            <person name="Abt B."/>
            <person name="Goker M."/>
            <person name="Detter J.C."/>
            <person name="Woyke T."/>
            <person name="Bristow J."/>
            <person name="Eisen J.A."/>
            <person name="Markowitz V."/>
            <person name="Hugenholtz P."/>
            <person name="Kyrpides N.C."/>
            <person name="Klenk H.P."/>
            <person name="Lapidus A."/>
        </authorList>
    </citation>
    <scope>NUCLEOTIDE SEQUENCE [LARGE SCALE GENOMIC DNA]</scope>
    <source>
        <strain evidence="3">DSM 44963</strain>
    </source>
</reference>
<dbReference type="AlphaFoldDB" id="D6TD02"/>
<dbReference type="InParanoid" id="D6TD02"/>
<sequence length="204" mass="23104">MLNKRQGQRKQKEQQEKRPATPTFLLELPLVVDPGQAARLRAHLEAARQLYNAILSEGQQRLRRMRATPAWQEARALPRTHKAERAAAFSALRKAHGFTEAALHDAVKTLRVGWIAEHIEAVLAQTLATRAYRALNRVCLGQAKRVRFKSRGRGFSSIENKRNDTSLRFVLQSPEAGNAGYLLWNGDQLPALIDWKDEVLRPVT</sequence>
<dbReference type="eggNOG" id="COG0675">
    <property type="taxonomic scope" value="Bacteria"/>
</dbReference>
<proteinExistence type="predicted"/>
<keyword evidence="3" id="KW-1185">Reference proteome</keyword>